<dbReference type="CDD" id="cd09294">
    <property type="entry name" value="SmpB"/>
    <property type="match status" value="1"/>
</dbReference>
<keyword evidence="1 3" id="KW-0963">Cytoplasm</keyword>
<dbReference type="SUPFAM" id="SSF74982">
    <property type="entry name" value="Small protein B (SmpB)"/>
    <property type="match status" value="1"/>
</dbReference>
<dbReference type="HAMAP" id="MF_00023">
    <property type="entry name" value="SmpB"/>
    <property type="match status" value="1"/>
</dbReference>
<dbReference type="Pfam" id="PF01668">
    <property type="entry name" value="SmpB"/>
    <property type="match status" value="1"/>
</dbReference>
<keyword evidence="2 3" id="KW-0694">RNA-binding</keyword>
<dbReference type="EMBL" id="JAKGUD010000002">
    <property type="protein sequence ID" value="MCF4141832.1"/>
    <property type="molecule type" value="Genomic_DNA"/>
</dbReference>
<comment type="function">
    <text evidence="3">Required for rescue of stalled ribosomes mediated by trans-translation. Binds to transfer-messenger RNA (tmRNA), required for stable association of tmRNA with ribosomes. tmRNA and SmpB together mimic tRNA shape, replacing the anticodon stem-loop with SmpB. tmRNA is encoded by the ssrA gene; the 2 termini fold to resemble tRNA(Ala) and it encodes a 'tag peptide', a short internal open reading frame. During trans-translation Ala-aminoacylated tmRNA acts like a tRNA, entering the A-site of stalled ribosomes, displacing the stalled mRNA. The ribosome then switches to translate the ORF on the tmRNA; the nascent peptide is terminated with the 'tag peptide' encoded by the tmRNA and targeted for degradation. The ribosome is freed to recommence translation, which seems to be the essential function of trans-translation.</text>
</comment>
<proteinExistence type="inferred from homology"/>
<dbReference type="PROSITE" id="PS01317">
    <property type="entry name" value="SSRP"/>
    <property type="match status" value="1"/>
</dbReference>
<dbReference type="Proteomes" id="UP001200430">
    <property type="component" value="Unassembled WGS sequence"/>
</dbReference>
<comment type="subcellular location">
    <subcellularLocation>
        <location evidence="3">Cytoplasm</location>
    </subcellularLocation>
    <text evidence="3">The tmRNA-SmpB complex associates with stalled 70S ribosomes.</text>
</comment>
<evidence type="ECO:0000256" key="1">
    <source>
        <dbReference type="ARBA" id="ARBA00022490"/>
    </source>
</evidence>
<evidence type="ECO:0000313" key="5">
    <source>
        <dbReference type="Proteomes" id="UP001200430"/>
    </source>
</evidence>
<comment type="similarity">
    <text evidence="3">Belongs to the SmpB family.</text>
</comment>
<dbReference type="InterPro" id="IPR020081">
    <property type="entry name" value="SsrA-bd_prot_CS"/>
</dbReference>
<name>A0ABS9EKU3_9BACT</name>
<dbReference type="NCBIfam" id="NF003843">
    <property type="entry name" value="PRK05422.1"/>
    <property type="match status" value="1"/>
</dbReference>
<evidence type="ECO:0000313" key="4">
    <source>
        <dbReference type="EMBL" id="MCF4141832.1"/>
    </source>
</evidence>
<gene>
    <name evidence="3 4" type="primary">smpB</name>
    <name evidence="4" type="ORF">L2W38_03235</name>
</gene>
<sequence length="171" mass="20040">MLTIFDYFDIICPKEVKIMAVERVAQNRKARHDYFILDTFECGLVLTGTEIKSVRAGRVNLKDGYAKLEKGELWLMNVHISPYENASWRQHDPTQRRKLLMHRSEIRKLSVKIKERGFTLVPLSMYIKDGRWAKIELGLAKGKALHDKRQSLAEEDAKRTMAREIRNRQKV</sequence>
<evidence type="ECO:0000256" key="2">
    <source>
        <dbReference type="ARBA" id="ARBA00022884"/>
    </source>
</evidence>
<comment type="caution">
    <text evidence="4">The sequence shown here is derived from an EMBL/GenBank/DDBJ whole genome shotgun (WGS) entry which is preliminary data.</text>
</comment>
<dbReference type="Gene3D" id="2.40.280.10">
    <property type="match status" value="1"/>
</dbReference>
<dbReference type="NCBIfam" id="TIGR00086">
    <property type="entry name" value="smpB"/>
    <property type="match status" value="1"/>
</dbReference>
<organism evidence="4 5">
    <name type="scientific">Dethiosulfovibrio marinus</name>
    <dbReference type="NCBI Taxonomy" id="133532"/>
    <lineage>
        <taxon>Bacteria</taxon>
        <taxon>Thermotogati</taxon>
        <taxon>Synergistota</taxon>
        <taxon>Synergistia</taxon>
        <taxon>Synergistales</taxon>
        <taxon>Dethiosulfovibrionaceae</taxon>
        <taxon>Dethiosulfovibrio</taxon>
    </lineage>
</organism>
<dbReference type="PANTHER" id="PTHR30308:SF2">
    <property type="entry name" value="SSRA-BINDING PROTEIN"/>
    <property type="match status" value="1"/>
</dbReference>
<dbReference type="InterPro" id="IPR000037">
    <property type="entry name" value="SsrA-bd_prot"/>
</dbReference>
<reference evidence="4 5" key="1">
    <citation type="submission" date="2022-01" db="EMBL/GenBank/DDBJ databases">
        <title>Dethiosulfovibrio faecalis sp. nov., a novel proteolytic, non-sulfur-reducing bacterium isolated from a marine aquaculture solid waste bioreactor.</title>
        <authorList>
            <person name="Grabowski S."/>
            <person name="Apolinario E."/>
            <person name="Schneider N."/>
            <person name="Marshall C.W."/>
            <person name="Sowers K.R."/>
        </authorList>
    </citation>
    <scope>NUCLEOTIDE SEQUENCE [LARGE SCALE GENOMIC DNA]</scope>
    <source>
        <strain evidence="4 5">DSM 12537</strain>
    </source>
</reference>
<dbReference type="InterPro" id="IPR023620">
    <property type="entry name" value="SmpB"/>
</dbReference>
<dbReference type="RefSeq" id="WP_236098588.1">
    <property type="nucleotide sequence ID" value="NZ_JAKGUD010000002.1"/>
</dbReference>
<protein>
    <recommendedName>
        <fullName evidence="3">SsrA-binding protein</fullName>
    </recommendedName>
    <alternativeName>
        <fullName evidence="3">Small protein B</fullName>
    </alternativeName>
</protein>
<evidence type="ECO:0000256" key="3">
    <source>
        <dbReference type="HAMAP-Rule" id="MF_00023"/>
    </source>
</evidence>
<keyword evidence="5" id="KW-1185">Reference proteome</keyword>
<dbReference type="PANTHER" id="PTHR30308">
    <property type="entry name" value="TMRNA-BINDING COMPONENT OF TRANS-TRANSLATION TAGGING COMPLEX"/>
    <property type="match status" value="1"/>
</dbReference>
<accession>A0ABS9EKU3</accession>